<feature type="disulfide bond" description="Redox-active" evidence="12">
    <location>
        <begin position="481"/>
        <end position="484"/>
    </location>
</feature>
<evidence type="ECO:0000256" key="3">
    <source>
        <dbReference type="ARBA" id="ARBA00006347"/>
    </source>
</evidence>
<dbReference type="PROSITE" id="PS00194">
    <property type="entry name" value="THIOREDOXIN_1"/>
    <property type="match status" value="2"/>
</dbReference>
<sequence length="593" mass="65949">MVPCRLILLLTLSSLLIFSLLASHPLAKTAAAADDDDDGEDLSFLESDDENDEPSKLSRLSDPQFGSDDEFEDDEEDEDEDEDDDFDSYNDFDDPQGLGDEEDEDDGPKVDEKDVVVLTDGNFSDFVESNKYVMVEFYAPWCTHCKGLKPEYASAATELKSENVALAKVDATKEPELAESYEVHGFPTLFFFDDGEHKPYNGQRTKDAIVNWIKKRIGPGVYNVTSTENAERILAAENKFVVGFLDSFVGLASEEFAAASKLEDDINFYQTDDPNVAKLFHMEPNVERPTLVMLKKEEEKVALYDGVFTKSGIVAFVSANKLPLVTPFTRESGPLIFGSPIKKQVMLFTTADDKDKFFPIFQDAAKFFKGKLLFVYIEMDDKDVGEPVAEYFGVGGDAAKVLGYSGNDDAKKYIFDQEITLENIKGFAADFVDSKLKPFYKSDPIPETNEGDVKIVVGNNFEDVVLDASKDVLLEIYAPWCGHCQALEPTYNKLAKHLRDIESIVVAKMDGTTNEHPKAKAEGYPTLLFFPAGNKSSDPIRVDSDRTVVALYKFIKKHAAVPFKLQNPSTSNTAAPEKTGDIKGFDANFNDEL</sequence>
<feature type="chain" id="PRO_5019611508" description="Protein disulfide-isomerase" evidence="14">
    <location>
        <begin position="23"/>
        <end position="593"/>
    </location>
</feature>
<evidence type="ECO:0000256" key="2">
    <source>
        <dbReference type="ARBA" id="ARBA00004319"/>
    </source>
</evidence>
<proteinExistence type="inferred from homology"/>
<name>A0A484NC59_9ASTE</name>
<evidence type="ECO:0000256" key="10">
    <source>
        <dbReference type="ARBA" id="ARBA00023284"/>
    </source>
</evidence>
<dbReference type="FunFam" id="3.40.30.10:FF:000134">
    <property type="entry name" value="Protein disulfide-isomerase"/>
    <property type="match status" value="1"/>
</dbReference>
<dbReference type="AlphaFoldDB" id="A0A484NC59"/>
<organism evidence="17 18">
    <name type="scientific">Cuscuta campestris</name>
    <dbReference type="NCBI Taxonomy" id="132261"/>
    <lineage>
        <taxon>Eukaryota</taxon>
        <taxon>Viridiplantae</taxon>
        <taxon>Streptophyta</taxon>
        <taxon>Embryophyta</taxon>
        <taxon>Tracheophyta</taxon>
        <taxon>Spermatophyta</taxon>
        <taxon>Magnoliopsida</taxon>
        <taxon>eudicotyledons</taxon>
        <taxon>Gunneridae</taxon>
        <taxon>Pentapetalae</taxon>
        <taxon>asterids</taxon>
        <taxon>lamiids</taxon>
        <taxon>Solanales</taxon>
        <taxon>Convolvulaceae</taxon>
        <taxon>Cuscuteae</taxon>
        <taxon>Cuscuta</taxon>
        <taxon>Cuscuta subgen. Grammica</taxon>
        <taxon>Cuscuta sect. Cleistogrammica</taxon>
    </lineage>
</organism>
<dbReference type="FunFam" id="3.40.30.10:FF:000023">
    <property type="entry name" value="Protein disulfide-isomerase"/>
    <property type="match status" value="1"/>
</dbReference>
<evidence type="ECO:0000256" key="1">
    <source>
        <dbReference type="ARBA" id="ARBA00001182"/>
    </source>
</evidence>
<dbReference type="CDD" id="cd02981">
    <property type="entry name" value="PDI_b_family"/>
    <property type="match status" value="1"/>
</dbReference>
<dbReference type="FunFam" id="3.40.30.10:FF:000042">
    <property type="entry name" value="protein disulfide-isomerase A2"/>
    <property type="match status" value="1"/>
</dbReference>
<dbReference type="Pfam" id="PF00085">
    <property type="entry name" value="Thioredoxin"/>
    <property type="match status" value="2"/>
</dbReference>
<dbReference type="EC" id="5.3.4.1" evidence="14"/>
<evidence type="ECO:0000313" key="17">
    <source>
        <dbReference type="EMBL" id="VFQ98925.1"/>
    </source>
</evidence>
<keyword evidence="6" id="KW-0256">Endoplasmic reticulum</keyword>
<reference evidence="17 18" key="1">
    <citation type="submission" date="2018-04" db="EMBL/GenBank/DDBJ databases">
        <authorList>
            <person name="Vogel A."/>
        </authorList>
    </citation>
    <scope>NUCLEOTIDE SEQUENCE [LARGE SCALE GENOMIC DNA]</scope>
</reference>
<dbReference type="SUPFAM" id="SSF52833">
    <property type="entry name" value="Thioredoxin-like"/>
    <property type="match status" value="4"/>
</dbReference>
<evidence type="ECO:0000313" key="18">
    <source>
        <dbReference type="Proteomes" id="UP000595140"/>
    </source>
</evidence>
<keyword evidence="8" id="KW-0325">Glycoprotein</keyword>
<dbReference type="GO" id="GO:0005788">
    <property type="term" value="C:endoplasmic reticulum lumen"/>
    <property type="evidence" value="ECO:0007669"/>
    <property type="project" value="UniProtKB-SubCell"/>
</dbReference>
<dbReference type="CDD" id="cd02961">
    <property type="entry name" value="PDI_a_family"/>
    <property type="match status" value="1"/>
</dbReference>
<dbReference type="InterPro" id="IPR036249">
    <property type="entry name" value="Thioredoxin-like_sf"/>
</dbReference>
<evidence type="ECO:0000256" key="12">
    <source>
        <dbReference type="PIRSR" id="PIRSR605792-51"/>
    </source>
</evidence>
<evidence type="ECO:0000256" key="7">
    <source>
        <dbReference type="ARBA" id="ARBA00023157"/>
    </source>
</evidence>
<dbReference type="CDD" id="cd02982">
    <property type="entry name" value="PDI_b'_family"/>
    <property type="match status" value="1"/>
</dbReference>
<keyword evidence="5" id="KW-0677">Repeat</keyword>
<feature type="region of interest" description="Disordered" evidence="15">
    <location>
        <begin position="31"/>
        <end position="111"/>
    </location>
</feature>
<accession>A0A484NC59</accession>
<feature type="disulfide bond" description="Redox-active" evidence="12">
    <location>
        <begin position="142"/>
        <end position="145"/>
    </location>
</feature>
<feature type="domain" description="Thioredoxin" evidence="16">
    <location>
        <begin position="439"/>
        <end position="560"/>
    </location>
</feature>
<dbReference type="Pfam" id="PF13848">
    <property type="entry name" value="Thioredoxin_6"/>
    <property type="match status" value="1"/>
</dbReference>
<keyword evidence="4 14" id="KW-0732">Signal</keyword>
<comment type="subcellular location">
    <subcellularLocation>
        <location evidence="2">Endoplasmic reticulum lumen</location>
    </subcellularLocation>
</comment>
<dbReference type="FunFam" id="3.40.30.10:FF:000109">
    <property type="entry name" value="Protein disulfide-isomerase"/>
    <property type="match status" value="1"/>
</dbReference>
<evidence type="ECO:0000256" key="11">
    <source>
        <dbReference type="ARBA" id="ARBA00054003"/>
    </source>
</evidence>
<dbReference type="Gene3D" id="3.40.30.10">
    <property type="entry name" value="Glutaredoxin"/>
    <property type="match status" value="4"/>
</dbReference>
<feature type="signal peptide" evidence="14">
    <location>
        <begin position="1"/>
        <end position="22"/>
    </location>
</feature>
<dbReference type="InterPro" id="IPR013766">
    <property type="entry name" value="Thioredoxin_domain"/>
</dbReference>
<comment type="catalytic activity">
    <reaction evidence="1 14">
        <text>Catalyzes the rearrangement of -S-S- bonds in proteins.</text>
        <dbReference type="EC" id="5.3.4.1"/>
    </reaction>
</comment>
<evidence type="ECO:0000256" key="5">
    <source>
        <dbReference type="ARBA" id="ARBA00022737"/>
    </source>
</evidence>
<keyword evidence="10 12" id="KW-0676">Redox-active center</keyword>
<dbReference type="Proteomes" id="UP000595140">
    <property type="component" value="Unassembled WGS sequence"/>
</dbReference>
<dbReference type="NCBIfam" id="TIGR01130">
    <property type="entry name" value="ER_PDI_fam"/>
    <property type="match status" value="1"/>
</dbReference>
<evidence type="ECO:0000256" key="13">
    <source>
        <dbReference type="RuleBase" id="RU004208"/>
    </source>
</evidence>
<evidence type="ECO:0000259" key="16">
    <source>
        <dbReference type="PROSITE" id="PS51352"/>
    </source>
</evidence>
<keyword evidence="7 12" id="KW-1015">Disulfide bond</keyword>
<dbReference type="OrthoDB" id="427280at2759"/>
<dbReference type="PANTHER" id="PTHR18929">
    <property type="entry name" value="PROTEIN DISULFIDE ISOMERASE"/>
    <property type="match status" value="1"/>
</dbReference>
<evidence type="ECO:0000256" key="14">
    <source>
        <dbReference type="RuleBase" id="RU361130"/>
    </source>
</evidence>
<dbReference type="PANTHER" id="PTHR18929:SF246">
    <property type="entry name" value="PROTEIN DISULFIDE ISOMERASE-LIKE 1-4"/>
    <property type="match status" value="1"/>
</dbReference>
<evidence type="ECO:0000256" key="6">
    <source>
        <dbReference type="ARBA" id="ARBA00022824"/>
    </source>
</evidence>
<dbReference type="PRINTS" id="PR00421">
    <property type="entry name" value="THIOREDOXIN"/>
</dbReference>
<dbReference type="NCBIfam" id="TIGR01126">
    <property type="entry name" value="pdi_dom"/>
    <property type="match status" value="1"/>
</dbReference>
<dbReference type="GO" id="GO:0003756">
    <property type="term" value="F:protein disulfide isomerase activity"/>
    <property type="evidence" value="ECO:0007669"/>
    <property type="project" value="UniProtKB-EC"/>
</dbReference>
<comment type="function">
    <text evidence="11">Acts as a protein-folding catalyst that interacts with nascent polypeptides to catalyze the formation, isomerization, and reduction or oxidation of disulfide bonds.</text>
</comment>
<evidence type="ECO:0000256" key="9">
    <source>
        <dbReference type="ARBA" id="ARBA00023235"/>
    </source>
</evidence>
<feature type="compositionally biased region" description="Acidic residues" evidence="15">
    <location>
        <begin position="67"/>
        <end position="106"/>
    </location>
</feature>
<dbReference type="InterPro" id="IPR005788">
    <property type="entry name" value="PDI_thioredoxin-like_dom"/>
</dbReference>
<feature type="compositionally biased region" description="Acidic residues" evidence="15">
    <location>
        <begin position="33"/>
        <end position="52"/>
    </location>
</feature>
<comment type="similarity">
    <text evidence="3 13">Belongs to the protein disulfide isomerase family.</text>
</comment>
<dbReference type="CDD" id="cd02995">
    <property type="entry name" value="PDI_a_PDI_a'_C"/>
    <property type="match status" value="1"/>
</dbReference>
<gene>
    <name evidence="17" type="ORF">CCAM_LOCUS40701</name>
</gene>
<dbReference type="InterPro" id="IPR005792">
    <property type="entry name" value="Prot_disulphide_isomerase"/>
</dbReference>
<dbReference type="GO" id="GO:0034976">
    <property type="term" value="P:response to endoplasmic reticulum stress"/>
    <property type="evidence" value="ECO:0007669"/>
    <property type="project" value="TreeGrafter"/>
</dbReference>
<evidence type="ECO:0000256" key="8">
    <source>
        <dbReference type="ARBA" id="ARBA00023180"/>
    </source>
</evidence>
<dbReference type="GO" id="GO:0006457">
    <property type="term" value="P:protein folding"/>
    <property type="evidence" value="ECO:0007669"/>
    <property type="project" value="TreeGrafter"/>
</dbReference>
<dbReference type="PROSITE" id="PS51352">
    <property type="entry name" value="THIOREDOXIN_2"/>
    <property type="match status" value="2"/>
</dbReference>
<keyword evidence="18" id="KW-1185">Reference proteome</keyword>
<keyword evidence="9 14" id="KW-0413">Isomerase</keyword>
<feature type="domain" description="Thioredoxin" evidence="16">
    <location>
        <begin position="96"/>
        <end position="218"/>
    </location>
</feature>
<dbReference type="EMBL" id="OOIL02006630">
    <property type="protein sequence ID" value="VFQ98925.1"/>
    <property type="molecule type" value="Genomic_DNA"/>
</dbReference>
<evidence type="ECO:0000256" key="15">
    <source>
        <dbReference type="SAM" id="MobiDB-lite"/>
    </source>
</evidence>
<evidence type="ECO:0000256" key="4">
    <source>
        <dbReference type="ARBA" id="ARBA00022729"/>
    </source>
</evidence>
<protein>
    <recommendedName>
        <fullName evidence="14">Protein disulfide-isomerase</fullName>
        <ecNumber evidence="14">5.3.4.1</ecNumber>
    </recommendedName>
</protein>
<dbReference type="InterPro" id="IPR017937">
    <property type="entry name" value="Thioredoxin_CS"/>
</dbReference>